<reference evidence="1" key="1">
    <citation type="submission" date="2021-01" db="EMBL/GenBank/DDBJ databases">
        <authorList>
            <consortium name="Genoscope - CEA"/>
            <person name="William W."/>
        </authorList>
    </citation>
    <scope>NUCLEOTIDE SEQUENCE</scope>
</reference>
<accession>A0A816K345</accession>
<name>A0A816K345_BRANA</name>
<proteinExistence type="predicted"/>
<dbReference type="Proteomes" id="UP001295469">
    <property type="component" value="Chromosome C02"/>
</dbReference>
<dbReference type="AlphaFoldDB" id="A0A816K345"/>
<sequence>MSHGEEEMVGVERFDELWIQQMRESEDARDLIALFQDLVSWSFSSHTAKAA</sequence>
<evidence type="ECO:0000313" key="1">
    <source>
        <dbReference type="EMBL" id="CAF1890432.1"/>
    </source>
</evidence>
<protein>
    <submittedName>
        <fullName evidence="1">(rape) hypothetical protein</fullName>
    </submittedName>
</protein>
<organism evidence="1">
    <name type="scientific">Brassica napus</name>
    <name type="common">Rape</name>
    <dbReference type="NCBI Taxonomy" id="3708"/>
    <lineage>
        <taxon>Eukaryota</taxon>
        <taxon>Viridiplantae</taxon>
        <taxon>Streptophyta</taxon>
        <taxon>Embryophyta</taxon>
        <taxon>Tracheophyta</taxon>
        <taxon>Spermatophyta</taxon>
        <taxon>Magnoliopsida</taxon>
        <taxon>eudicotyledons</taxon>
        <taxon>Gunneridae</taxon>
        <taxon>Pentapetalae</taxon>
        <taxon>rosids</taxon>
        <taxon>malvids</taxon>
        <taxon>Brassicales</taxon>
        <taxon>Brassicaceae</taxon>
        <taxon>Brassiceae</taxon>
        <taxon>Brassica</taxon>
    </lineage>
</organism>
<gene>
    <name evidence="1" type="ORF">DARMORV10_C02P11740.1</name>
</gene>
<dbReference type="EMBL" id="HG994366">
    <property type="protein sequence ID" value="CAF1890432.1"/>
    <property type="molecule type" value="Genomic_DNA"/>
</dbReference>